<dbReference type="InterPro" id="IPR023210">
    <property type="entry name" value="NADP_OxRdtase_dom"/>
</dbReference>
<name>A0A382B441_9ZZZZ</name>
<dbReference type="GO" id="GO:0016491">
    <property type="term" value="F:oxidoreductase activity"/>
    <property type="evidence" value="ECO:0007669"/>
    <property type="project" value="InterPro"/>
</dbReference>
<gene>
    <name evidence="2" type="ORF">METZ01_LOCUS161303</name>
</gene>
<proteinExistence type="predicted"/>
<sequence>MTRKDKLKPMPAIRPERLTVSNGLEISKIVTGLWQVADMEKSGTYLDLESSARAMIDYVADGFDTFDMADHYGSAELIAGQCLKLIREEPSLRGLSIPKVFTKWCPRPAEMTAPVVLAGVNERLKRLDSSCIDLLQFHWWRYENSGYLDALRELGKLQETGVISHIGVTNFNTDHLKVVLGQGINIATNQVSFSLLDRRAAGAMSELCTQQHVGILAYGTLCGGFLTDRWVGASEPRSGTITDWSKMKYSRFIAAFGGWQALQ</sequence>
<dbReference type="Pfam" id="PF00248">
    <property type="entry name" value="Aldo_ket_red"/>
    <property type="match status" value="1"/>
</dbReference>
<reference evidence="2" key="1">
    <citation type="submission" date="2018-05" db="EMBL/GenBank/DDBJ databases">
        <authorList>
            <person name="Lanie J.A."/>
            <person name="Ng W.-L."/>
            <person name="Kazmierczak K.M."/>
            <person name="Andrzejewski T.M."/>
            <person name="Davidsen T.M."/>
            <person name="Wayne K.J."/>
            <person name="Tettelin H."/>
            <person name="Glass J.I."/>
            <person name="Rusch D."/>
            <person name="Podicherti R."/>
            <person name="Tsui H.-C.T."/>
            <person name="Winkler M.E."/>
        </authorList>
    </citation>
    <scope>NUCLEOTIDE SEQUENCE</scope>
</reference>
<organism evidence="2">
    <name type="scientific">marine metagenome</name>
    <dbReference type="NCBI Taxonomy" id="408172"/>
    <lineage>
        <taxon>unclassified sequences</taxon>
        <taxon>metagenomes</taxon>
        <taxon>ecological metagenomes</taxon>
    </lineage>
</organism>
<evidence type="ECO:0000259" key="1">
    <source>
        <dbReference type="Pfam" id="PF00248"/>
    </source>
</evidence>
<dbReference type="Gene3D" id="3.20.20.100">
    <property type="entry name" value="NADP-dependent oxidoreductase domain"/>
    <property type="match status" value="1"/>
</dbReference>
<dbReference type="PRINTS" id="PR00069">
    <property type="entry name" value="ALDKETRDTASE"/>
</dbReference>
<evidence type="ECO:0000313" key="2">
    <source>
        <dbReference type="EMBL" id="SVB08449.1"/>
    </source>
</evidence>
<feature type="non-terminal residue" evidence="2">
    <location>
        <position position="263"/>
    </location>
</feature>
<dbReference type="PANTHER" id="PTHR43147:SF2">
    <property type="entry name" value="NADP-DEPENDENT OXIDOREDUCTASE DOMAIN-CONTAINING PROTEIN"/>
    <property type="match status" value="1"/>
</dbReference>
<feature type="domain" description="NADP-dependent oxidoreductase" evidence="1">
    <location>
        <begin position="28"/>
        <end position="230"/>
    </location>
</feature>
<accession>A0A382B441</accession>
<dbReference type="PANTHER" id="PTHR43147">
    <property type="entry name" value="PROTEIN TAS"/>
    <property type="match status" value="1"/>
</dbReference>
<dbReference type="SUPFAM" id="SSF51430">
    <property type="entry name" value="NAD(P)-linked oxidoreductase"/>
    <property type="match status" value="1"/>
</dbReference>
<dbReference type="InterPro" id="IPR020471">
    <property type="entry name" value="AKR"/>
</dbReference>
<dbReference type="AlphaFoldDB" id="A0A382B441"/>
<protein>
    <recommendedName>
        <fullName evidence="1">NADP-dependent oxidoreductase domain-containing protein</fullName>
    </recommendedName>
</protein>
<dbReference type="EMBL" id="UINC01028084">
    <property type="protein sequence ID" value="SVB08449.1"/>
    <property type="molecule type" value="Genomic_DNA"/>
</dbReference>
<dbReference type="InterPro" id="IPR036812">
    <property type="entry name" value="NAD(P)_OxRdtase_dom_sf"/>
</dbReference>